<dbReference type="RefSeq" id="WP_009347119.1">
    <property type="nucleotide sequence ID" value="NZ_JH376828.1"/>
</dbReference>
<feature type="binding site" evidence="1">
    <location>
        <position position="21"/>
    </location>
    <ligand>
        <name>Zn(2+)</name>
        <dbReference type="ChEBI" id="CHEBI:29105"/>
    </ligand>
</feature>
<evidence type="ECO:0000313" key="2">
    <source>
        <dbReference type="EMBL" id="EHG23416.1"/>
    </source>
</evidence>
<dbReference type="HOGENOM" id="CLU_083758_1_0_10"/>
<dbReference type="Gene3D" id="1.10.340.30">
    <property type="entry name" value="Hypothetical protein, domain 2"/>
    <property type="match status" value="1"/>
</dbReference>
<evidence type="ECO:0000313" key="3">
    <source>
        <dbReference type="Proteomes" id="UP000015993"/>
    </source>
</evidence>
<dbReference type="OrthoDB" id="9807664at2"/>
<sequence length="199" mass="23314">MEKIRCQWGKALEKDFYRCYHDEEWGLPLHDDHKHYEFLVLECMSCGLSWELILRKREILRRCFAEFDAARVAAFTEADMERIIQTEGMIRSRRKVRAMISNAQAFLKVQQEFGSFDRYIWSFTNGKTFVYPSHAHTPATHNALSDLVAKDLKQRGFTFVGTVIIYSHLQAIGIINDHLPTCFRFAEVCQQADIEVQKE</sequence>
<dbReference type="AlphaFoldDB" id="G5GAU8"/>
<dbReference type="Pfam" id="PF03352">
    <property type="entry name" value="Adenine_glyco"/>
    <property type="match status" value="1"/>
</dbReference>
<dbReference type="GO" id="GO:0008725">
    <property type="term" value="F:DNA-3-methyladenine glycosylase activity"/>
    <property type="evidence" value="ECO:0007669"/>
    <property type="project" value="InterPro"/>
</dbReference>
<keyword evidence="3" id="KW-1185">Reference proteome</keyword>
<dbReference type="eggNOG" id="COG2818">
    <property type="taxonomic scope" value="Bacteria"/>
</dbReference>
<keyword evidence="1" id="KW-0862">Zinc</keyword>
<proteinExistence type="predicted"/>
<dbReference type="InterPro" id="IPR011257">
    <property type="entry name" value="DNA_glycosylase"/>
</dbReference>
<evidence type="ECO:0008006" key="4">
    <source>
        <dbReference type="Google" id="ProtNLM"/>
    </source>
</evidence>
<dbReference type="SUPFAM" id="SSF48150">
    <property type="entry name" value="DNA-glycosylase"/>
    <property type="match status" value="1"/>
</dbReference>
<dbReference type="EMBL" id="ACZK01000013">
    <property type="protein sequence ID" value="EHG23416.1"/>
    <property type="molecule type" value="Genomic_DNA"/>
</dbReference>
<dbReference type="Proteomes" id="UP000015993">
    <property type="component" value="Unassembled WGS sequence"/>
</dbReference>
<protein>
    <recommendedName>
        <fullName evidence="4">DNA-3-methyladenine glycosylase I</fullName>
    </recommendedName>
</protein>
<feature type="binding site" evidence="1">
    <location>
        <position position="182"/>
    </location>
    <ligand>
        <name>Zn(2+)</name>
        <dbReference type="ChEBI" id="CHEBI:29105"/>
    </ligand>
</feature>
<reference evidence="2 3" key="1">
    <citation type="submission" date="2011-08" db="EMBL/GenBank/DDBJ databases">
        <title>The Genome Sequence of Prevotella sp. oral taxon 302 str. F0323.</title>
        <authorList>
            <consortium name="The Broad Institute Genome Sequencing Platform"/>
            <person name="Earl A."/>
            <person name="Ward D."/>
            <person name="Feldgarden M."/>
            <person name="Gevers D."/>
            <person name="Izard J."/>
            <person name="Blanton J.M."/>
            <person name="Baranova O.V."/>
            <person name="Tanner A.C."/>
            <person name="Dewhirst F.E."/>
            <person name="Young S.K."/>
            <person name="Zeng Q."/>
            <person name="Gargeya S."/>
            <person name="Fitzgerald M."/>
            <person name="Haas B."/>
            <person name="Abouelleil A."/>
            <person name="Alvarado L."/>
            <person name="Arachchi H.M."/>
            <person name="Berlin A."/>
            <person name="Brown A."/>
            <person name="Chapman S.B."/>
            <person name="Chen Z."/>
            <person name="Dunbar C."/>
            <person name="Freedman E."/>
            <person name="Gearin G."/>
            <person name="Gellesch M."/>
            <person name="Goldberg J."/>
            <person name="Griggs A."/>
            <person name="Gujja S."/>
            <person name="Heiman D."/>
            <person name="Howarth C."/>
            <person name="Larson L."/>
            <person name="Lui A."/>
            <person name="MacDonald P.J.P."/>
            <person name="Montmayeur A."/>
            <person name="Murphy C."/>
            <person name="Neiman D."/>
            <person name="Pearson M."/>
            <person name="Priest M."/>
            <person name="Roberts A."/>
            <person name="Saif S."/>
            <person name="Shea T."/>
            <person name="Shenoy N."/>
            <person name="Sisk P."/>
            <person name="Stolte C."/>
            <person name="Sykes S."/>
            <person name="Wortman J."/>
            <person name="Nusbaum C."/>
            <person name="Birren B."/>
        </authorList>
    </citation>
    <scope>NUCLEOTIDE SEQUENCE [LARGE SCALE GENOMIC DNA]</scope>
    <source>
        <strain evidence="2 3">F0323</strain>
    </source>
</reference>
<dbReference type="GO" id="GO:0046872">
    <property type="term" value="F:metal ion binding"/>
    <property type="evidence" value="ECO:0007669"/>
    <property type="project" value="UniProtKB-KW"/>
</dbReference>
<comment type="caution">
    <text evidence="2">The sequence shown here is derived from an EMBL/GenBank/DDBJ whole genome shotgun (WGS) entry which is preliminary data.</text>
</comment>
<dbReference type="PANTHER" id="PTHR31116">
    <property type="entry name" value="OS04G0501200 PROTEIN"/>
    <property type="match status" value="1"/>
</dbReference>
<feature type="binding site" evidence="1">
    <location>
        <position position="178"/>
    </location>
    <ligand>
        <name>Zn(2+)</name>
        <dbReference type="ChEBI" id="CHEBI:29105"/>
    </ligand>
</feature>
<dbReference type="PANTHER" id="PTHR31116:SF29">
    <property type="entry name" value="DNA GLYCOSYLASE SUPERFAMILY PROTEIN"/>
    <property type="match status" value="1"/>
</dbReference>
<gene>
    <name evidence="2" type="ORF">HMPREF9332_00699</name>
</gene>
<organism evidence="2 3">
    <name type="scientific">Alloprevotella rava F0323</name>
    <dbReference type="NCBI Taxonomy" id="679199"/>
    <lineage>
        <taxon>Bacteria</taxon>
        <taxon>Pseudomonadati</taxon>
        <taxon>Bacteroidota</taxon>
        <taxon>Bacteroidia</taxon>
        <taxon>Bacteroidales</taxon>
        <taxon>Prevotellaceae</taxon>
        <taxon>Alloprevotella</taxon>
    </lineage>
</organism>
<keyword evidence="1" id="KW-0479">Metal-binding</keyword>
<accession>G5GAU8</accession>
<name>G5GAU8_9BACT</name>
<dbReference type="GO" id="GO:0006284">
    <property type="term" value="P:base-excision repair"/>
    <property type="evidence" value="ECO:0007669"/>
    <property type="project" value="InterPro"/>
</dbReference>
<feature type="binding site" evidence="1">
    <location>
        <position position="6"/>
    </location>
    <ligand>
        <name>Zn(2+)</name>
        <dbReference type="ChEBI" id="CHEBI:29105"/>
    </ligand>
</feature>
<evidence type="ECO:0000256" key="1">
    <source>
        <dbReference type="PIRSR" id="PIRSR605019-1"/>
    </source>
</evidence>
<dbReference type="PATRIC" id="fig|679199.3.peg.753"/>
<dbReference type="InterPro" id="IPR005019">
    <property type="entry name" value="Adenine_glyco"/>
</dbReference>
<dbReference type="STRING" id="679199.HMPREF9332_00699"/>